<dbReference type="RefSeq" id="WP_348395058.1">
    <property type="nucleotide sequence ID" value="NZ_CP136600.1"/>
</dbReference>
<keyword evidence="2" id="KW-0732">Signal</keyword>
<organism evidence="4 5">
    <name type="scientific">Thalassotalea fonticola</name>
    <dbReference type="NCBI Taxonomy" id="3065649"/>
    <lineage>
        <taxon>Bacteria</taxon>
        <taxon>Pseudomonadati</taxon>
        <taxon>Pseudomonadota</taxon>
        <taxon>Gammaproteobacteria</taxon>
        <taxon>Alteromonadales</taxon>
        <taxon>Colwelliaceae</taxon>
        <taxon>Thalassotalea</taxon>
    </lineage>
</organism>
<protein>
    <submittedName>
        <fullName evidence="4">Sialate O-acetylesterase</fullName>
    </submittedName>
</protein>
<proteinExistence type="predicted"/>
<keyword evidence="5" id="KW-1185">Reference proteome</keyword>
<dbReference type="InterPro" id="IPR036514">
    <property type="entry name" value="SGNH_hydro_sf"/>
</dbReference>
<dbReference type="SUPFAM" id="SSF52266">
    <property type="entry name" value="SGNH hydrolase"/>
    <property type="match status" value="1"/>
</dbReference>
<feature type="domain" description="Sialate O-acetylesterase" evidence="3">
    <location>
        <begin position="39"/>
        <end position="234"/>
    </location>
</feature>
<name>A0ABZ0GKH9_9GAMM</name>
<dbReference type="Proteomes" id="UP001301442">
    <property type="component" value="Chromosome"/>
</dbReference>
<dbReference type="Pfam" id="PF03629">
    <property type="entry name" value="SASA"/>
    <property type="match status" value="1"/>
</dbReference>
<feature type="signal peptide" evidence="2">
    <location>
        <begin position="1"/>
        <end position="20"/>
    </location>
</feature>
<dbReference type="PROSITE" id="PS51257">
    <property type="entry name" value="PROKAR_LIPOPROTEIN"/>
    <property type="match status" value="1"/>
</dbReference>
<gene>
    <name evidence="4" type="ORF">RI844_12785</name>
</gene>
<accession>A0ABZ0GKH9</accession>
<reference evidence="4 5" key="1">
    <citation type="submission" date="2023-09" db="EMBL/GenBank/DDBJ databases">
        <authorList>
            <person name="Qi X."/>
        </authorList>
    </citation>
    <scope>NUCLEOTIDE SEQUENCE [LARGE SCALE GENOMIC DNA]</scope>
    <source>
        <strain evidence="4 5">S1-1</strain>
    </source>
</reference>
<dbReference type="Gene3D" id="3.40.50.1110">
    <property type="entry name" value="SGNH hydrolase"/>
    <property type="match status" value="1"/>
</dbReference>
<dbReference type="InterPro" id="IPR052940">
    <property type="entry name" value="Carb_Esterase_6"/>
</dbReference>
<feature type="chain" id="PRO_5047392197" evidence="2">
    <location>
        <begin position="21"/>
        <end position="239"/>
    </location>
</feature>
<evidence type="ECO:0000259" key="3">
    <source>
        <dbReference type="Pfam" id="PF03629"/>
    </source>
</evidence>
<evidence type="ECO:0000313" key="4">
    <source>
        <dbReference type="EMBL" id="WOH36244.1"/>
    </source>
</evidence>
<evidence type="ECO:0000256" key="1">
    <source>
        <dbReference type="ARBA" id="ARBA00022801"/>
    </source>
</evidence>
<dbReference type="PANTHER" id="PTHR31988">
    <property type="entry name" value="ESTERASE, PUTATIVE (DUF303)-RELATED"/>
    <property type="match status" value="1"/>
</dbReference>
<dbReference type="EMBL" id="CP136600">
    <property type="protein sequence ID" value="WOH36244.1"/>
    <property type="molecule type" value="Genomic_DNA"/>
</dbReference>
<dbReference type="InterPro" id="IPR005181">
    <property type="entry name" value="SASA"/>
</dbReference>
<sequence>MIKLFYLLFFICIISGCASTHNSAKHVFILSGQSNMVGLDVDTFFTPRIIEAFGADNTIVVKDAKGGQPIRRWDKNWQPSLNNVSKNYQAKNNGDLYQRLIAKVELAIKDEQIASLTFLWMQGERDAREQHGHLYQQSFLNIVEQLKRDQGQEKMNVVIGRLSDFDLANNKYKHWTLVRDAQVQLTKQLDNAAWVNTDDLNDGLNRQGKVINNDLHYSQQGYQLFGKRLADAAIALLNE</sequence>
<evidence type="ECO:0000256" key="2">
    <source>
        <dbReference type="SAM" id="SignalP"/>
    </source>
</evidence>
<dbReference type="PANTHER" id="PTHR31988:SF19">
    <property type="entry name" value="9-O-ACETYL-N-ACETYLNEURAMINIC ACID DEACETYLASE-RELATED"/>
    <property type="match status" value="1"/>
</dbReference>
<evidence type="ECO:0000313" key="5">
    <source>
        <dbReference type="Proteomes" id="UP001301442"/>
    </source>
</evidence>
<keyword evidence="1" id="KW-0378">Hydrolase</keyword>